<proteinExistence type="predicted"/>
<reference evidence="2 3" key="1">
    <citation type="journal article" date="2024" name="Nat. Commun.">
        <title>Phylogenomics reveals the evolutionary origins of lichenization in chlorophyte algae.</title>
        <authorList>
            <person name="Puginier C."/>
            <person name="Libourel C."/>
            <person name="Otte J."/>
            <person name="Skaloud P."/>
            <person name="Haon M."/>
            <person name="Grisel S."/>
            <person name="Petersen M."/>
            <person name="Berrin J.G."/>
            <person name="Delaux P.M."/>
            <person name="Dal Grande F."/>
            <person name="Keller J."/>
        </authorList>
    </citation>
    <scope>NUCLEOTIDE SEQUENCE [LARGE SCALE GENOMIC DNA]</scope>
    <source>
        <strain evidence="2 3">SAG 2523</strain>
    </source>
</reference>
<dbReference type="Pfam" id="PF13883">
    <property type="entry name" value="CREG_beta-barrel"/>
    <property type="match status" value="1"/>
</dbReference>
<protein>
    <recommendedName>
        <fullName evidence="1">CREG-like beta-barrel domain-containing protein</fullName>
    </recommendedName>
</protein>
<evidence type="ECO:0000259" key="1">
    <source>
        <dbReference type="Pfam" id="PF13883"/>
    </source>
</evidence>
<dbReference type="SUPFAM" id="SSF50475">
    <property type="entry name" value="FMN-binding split barrel"/>
    <property type="match status" value="1"/>
</dbReference>
<dbReference type="PANTHER" id="PTHR13343">
    <property type="entry name" value="CREG1 PROTEIN"/>
    <property type="match status" value="1"/>
</dbReference>
<dbReference type="PANTHER" id="PTHR13343:SF17">
    <property type="entry name" value="CELLULAR REPRESSOR OF E1A-STIMULATED GENES, ISOFORM A"/>
    <property type="match status" value="1"/>
</dbReference>
<gene>
    <name evidence="2" type="ORF">WJX84_011755</name>
</gene>
<feature type="domain" description="CREG-like beta-barrel" evidence="1">
    <location>
        <begin position="82"/>
        <end position="242"/>
    </location>
</feature>
<dbReference type="InterPro" id="IPR055343">
    <property type="entry name" value="CREG_beta-barrel"/>
</dbReference>
<keyword evidence="3" id="KW-1185">Reference proteome</keyword>
<evidence type="ECO:0000313" key="2">
    <source>
        <dbReference type="EMBL" id="KAK9857166.1"/>
    </source>
</evidence>
<dbReference type="Gene3D" id="2.30.110.10">
    <property type="entry name" value="Electron Transport, Fmn-binding Protein, Chain A"/>
    <property type="match status" value="1"/>
</dbReference>
<dbReference type="InterPro" id="IPR012349">
    <property type="entry name" value="Split_barrel_FMN-bd"/>
</dbReference>
<evidence type="ECO:0000313" key="3">
    <source>
        <dbReference type="Proteomes" id="UP001485043"/>
    </source>
</evidence>
<dbReference type="Proteomes" id="UP001485043">
    <property type="component" value="Unassembled WGS sequence"/>
</dbReference>
<name>A0AAW1SUK1_9CHLO</name>
<organism evidence="2 3">
    <name type="scientific">Apatococcus fuscideae</name>
    <dbReference type="NCBI Taxonomy" id="2026836"/>
    <lineage>
        <taxon>Eukaryota</taxon>
        <taxon>Viridiplantae</taxon>
        <taxon>Chlorophyta</taxon>
        <taxon>core chlorophytes</taxon>
        <taxon>Trebouxiophyceae</taxon>
        <taxon>Chlorellales</taxon>
        <taxon>Chlorellaceae</taxon>
        <taxon>Apatococcus</taxon>
    </lineage>
</organism>
<comment type="caution">
    <text evidence="2">The sequence shown here is derived from an EMBL/GenBank/DDBJ whole genome shotgun (WGS) entry which is preliminary data.</text>
</comment>
<dbReference type="GO" id="GO:0005737">
    <property type="term" value="C:cytoplasm"/>
    <property type="evidence" value="ECO:0007669"/>
    <property type="project" value="UniProtKB-ARBA"/>
</dbReference>
<dbReference type="EMBL" id="JALJOV010000988">
    <property type="protein sequence ID" value="KAK9857166.1"/>
    <property type="molecule type" value="Genomic_DNA"/>
</dbReference>
<accession>A0AAW1SUK1</accession>
<sequence length="251" mass="28026">MIYPAKRTALLKECSSQSFCFPSQRSPAAKEEQGIKYQRNNTMLSQLYLSAGLVLHTLGSARPGHQESDAELLRRETLRLLEPAVEARMIVHETEWGVVSTISHQMPGVSFGNVLSFSDGPSGASSGRPFFYMRSDDPTAQDARSNSNASFAVTEAETDQCRQRHLDQEDPNCARLAIAGRLLEVPSAELHVAHEALFSRHPQMIDWPPNHHFVAFELHVDAIRMLDKYGPHIDISASDYYNVDFGRDSKA</sequence>
<dbReference type="AlphaFoldDB" id="A0AAW1SUK1"/>